<comment type="caution">
    <text evidence="1">The sequence shown here is derived from an EMBL/GenBank/DDBJ whole genome shotgun (WGS) entry which is preliminary data.</text>
</comment>
<protein>
    <submittedName>
        <fullName evidence="1">Uncharacterized protein</fullName>
    </submittedName>
</protein>
<evidence type="ECO:0000313" key="1">
    <source>
        <dbReference type="EMBL" id="EEF67442.1"/>
    </source>
</evidence>
<dbReference type="AlphaFoldDB" id="B9Y9F3"/>
<name>B9Y9F3_9FIRM</name>
<sequence>MEIGILDKSFICVIQPVIKALFGNADMTADSDAVEYTLFYQIICCGTTDTQNVLNLIDRIGSFVIADRILFIKAVQFRNSCFKHKNASFIR</sequence>
<organism evidence="1 2">
    <name type="scientific">Holdemania filiformis DSM 12042</name>
    <dbReference type="NCBI Taxonomy" id="545696"/>
    <lineage>
        <taxon>Bacteria</taxon>
        <taxon>Bacillati</taxon>
        <taxon>Bacillota</taxon>
        <taxon>Erysipelotrichia</taxon>
        <taxon>Erysipelotrichales</taxon>
        <taxon>Erysipelotrichaceae</taxon>
        <taxon>Holdemania</taxon>
    </lineage>
</organism>
<reference evidence="1 2" key="2">
    <citation type="submission" date="2009-02" db="EMBL/GenBank/DDBJ databases">
        <title>Draft genome sequence of Holdemania filiformis DSM 12042.</title>
        <authorList>
            <person name="Sudarsanam P."/>
            <person name="Ley R."/>
            <person name="Guruge J."/>
            <person name="Turnbaugh P.J."/>
            <person name="Mahowald M."/>
            <person name="Liep D."/>
            <person name="Gordon J."/>
        </authorList>
    </citation>
    <scope>NUCLEOTIDE SEQUENCE [LARGE SCALE GENOMIC DNA]</scope>
    <source>
        <strain evidence="1 2">DSM 12042</strain>
    </source>
</reference>
<gene>
    <name evidence="1" type="ORF">HOLDEFILI_02458</name>
</gene>
<dbReference type="Proteomes" id="UP000005950">
    <property type="component" value="Unassembled WGS sequence"/>
</dbReference>
<dbReference type="STRING" id="545696.HOLDEFILI_02458"/>
<dbReference type="HOGENOM" id="CLU_2422934_0_0_9"/>
<dbReference type="EMBL" id="ACCF01000142">
    <property type="protein sequence ID" value="EEF67442.1"/>
    <property type="molecule type" value="Genomic_DNA"/>
</dbReference>
<accession>B9Y9F3</accession>
<proteinExistence type="predicted"/>
<reference evidence="1 2" key="1">
    <citation type="submission" date="2008-12" db="EMBL/GenBank/DDBJ databases">
        <authorList>
            <person name="Fulton L."/>
            <person name="Clifton S."/>
            <person name="Fulton B."/>
            <person name="Xu J."/>
            <person name="Minx P."/>
            <person name="Pepin K.H."/>
            <person name="Johnson M."/>
            <person name="Bhonagiri V."/>
            <person name="Nash W.E."/>
            <person name="Mardis E.R."/>
            <person name="Wilson R.K."/>
        </authorList>
    </citation>
    <scope>NUCLEOTIDE SEQUENCE [LARGE SCALE GENOMIC DNA]</scope>
    <source>
        <strain evidence="1 2">DSM 12042</strain>
    </source>
</reference>
<evidence type="ECO:0000313" key="2">
    <source>
        <dbReference type="Proteomes" id="UP000005950"/>
    </source>
</evidence>